<organism evidence="2 3">
    <name type="scientific">Conoideocrella luteorostrata</name>
    <dbReference type="NCBI Taxonomy" id="1105319"/>
    <lineage>
        <taxon>Eukaryota</taxon>
        <taxon>Fungi</taxon>
        <taxon>Dikarya</taxon>
        <taxon>Ascomycota</taxon>
        <taxon>Pezizomycotina</taxon>
        <taxon>Sordariomycetes</taxon>
        <taxon>Hypocreomycetidae</taxon>
        <taxon>Hypocreales</taxon>
        <taxon>Clavicipitaceae</taxon>
        <taxon>Conoideocrella</taxon>
    </lineage>
</organism>
<keyword evidence="3" id="KW-1185">Reference proteome</keyword>
<sequence>MKCFITSTLAVAASLAHVGYAEKLPPQIPTNGQIGALDFPVVCKVPILGNIAFDFYGTATAPVNVASGQQMYYTDFAAALKIPKLFTQLGSFIGGTQASALVYANLRLKNTSPAMFAVFPNGLLLENITFPTKGEILDVHVPRDGVLPPMGPVTAGQPNQESILFLDSVNITINVQNAKGQNVFFPLPVTCGAQPIDWELGVVNVGPANGGPPLKVQTGEKNTFKNISLGYQTGSYRFPYECEFEGPLGKQDIDLSLTGTVKAFFAPGETFSITDAEAFVRLPPSFVAAAVKAYPGLVTFEVSTSSFTIGATNASPSTINALAAGPVVSKQQVVNDKEVVLAIPQDGVLTIGPMKAGDDGTTLVLSAGNTTSSIRLLGANSNVLGTPKVSCYPKAGSDLIGITVTKTKPPTPLK</sequence>
<evidence type="ECO:0000313" key="2">
    <source>
        <dbReference type="EMBL" id="KAK2606217.1"/>
    </source>
</evidence>
<gene>
    <name evidence="2" type="ORF">QQS21_003388</name>
</gene>
<dbReference type="EMBL" id="JASWJB010000044">
    <property type="protein sequence ID" value="KAK2606217.1"/>
    <property type="molecule type" value="Genomic_DNA"/>
</dbReference>
<evidence type="ECO:0000256" key="1">
    <source>
        <dbReference type="SAM" id="SignalP"/>
    </source>
</evidence>
<dbReference type="AlphaFoldDB" id="A0AAJ0CTD6"/>
<reference evidence="2" key="1">
    <citation type="submission" date="2023-06" db="EMBL/GenBank/DDBJ databases">
        <title>Conoideocrella luteorostrata (Hypocreales: Clavicipitaceae), a potential biocontrol fungus for elongate hemlock scale in United States Christmas tree production areas.</title>
        <authorList>
            <person name="Barrett H."/>
            <person name="Lovett B."/>
            <person name="Macias A.M."/>
            <person name="Stajich J.E."/>
            <person name="Kasson M.T."/>
        </authorList>
    </citation>
    <scope>NUCLEOTIDE SEQUENCE</scope>
    <source>
        <strain evidence="2">ARSEF 14590</strain>
    </source>
</reference>
<feature type="signal peptide" evidence="1">
    <location>
        <begin position="1"/>
        <end position="21"/>
    </location>
</feature>
<protein>
    <submittedName>
        <fullName evidence="2">Uncharacterized protein</fullName>
    </submittedName>
</protein>
<proteinExistence type="predicted"/>
<evidence type="ECO:0000313" key="3">
    <source>
        <dbReference type="Proteomes" id="UP001251528"/>
    </source>
</evidence>
<name>A0AAJ0CTD6_9HYPO</name>
<accession>A0AAJ0CTD6</accession>
<feature type="chain" id="PRO_5042496054" evidence="1">
    <location>
        <begin position="22"/>
        <end position="414"/>
    </location>
</feature>
<keyword evidence="1" id="KW-0732">Signal</keyword>
<dbReference type="Proteomes" id="UP001251528">
    <property type="component" value="Unassembled WGS sequence"/>
</dbReference>
<comment type="caution">
    <text evidence="2">The sequence shown here is derived from an EMBL/GenBank/DDBJ whole genome shotgun (WGS) entry which is preliminary data.</text>
</comment>